<proteinExistence type="predicted"/>
<evidence type="ECO:0000259" key="2">
    <source>
        <dbReference type="SMART" id="SM00429"/>
    </source>
</evidence>
<protein>
    <recommendedName>
        <fullName evidence="2">IPT/TIG domain-containing protein</fullName>
    </recommendedName>
</protein>
<dbReference type="Gene3D" id="2.60.40.10">
    <property type="entry name" value="Immunoglobulins"/>
    <property type="match status" value="2"/>
</dbReference>
<dbReference type="GO" id="GO:0048468">
    <property type="term" value="P:cell development"/>
    <property type="evidence" value="ECO:0007669"/>
    <property type="project" value="UniProtKB-ARBA"/>
</dbReference>
<evidence type="ECO:0000256" key="1">
    <source>
        <dbReference type="SAM" id="Phobius"/>
    </source>
</evidence>
<dbReference type="SUPFAM" id="SSF81296">
    <property type="entry name" value="E set domains"/>
    <property type="match status" value="1"/>
</dbReference>
<name>A0AAV0VP79_9HEMI</name>
<dbReference type="GO" id="GO:0048731">
    <property type="term" value="P:system development"/>
    <property type="evidence" value="ECO:0007669"/>
    <property type="project" value="UniProtKB-ARBA"/>
</dbReference>
<dbReference type="EMBL" id="CARXXK010000001">
    <property type="protein sequence ID" value="CAI6346089.1"/>
    <property type="molecule type" value="Genomic_DNA"/>
</dbReference>
<feature type="domain" description="IPT/TIG" evidence="2">
    <location>
        <begin position="898"/>
        <end position="1006"/>
    </location>
</feature>
<dbReference type="InterPro" id="IPR002909">
    <property type="entry name" value="IPT_dom"/>
</dbReference>
<dbReference type="InterPro" id="IPR031148">
    <property type="entry name" value="Plexin"/>
</dbReference>
<feature type="domain" description="IPT/TIG" evidence="2">
    <location>
        <begin position="264"/>
        <end position="356"/>
    </location>
</feature>
<sequence length="1166" mass="130306">MNGSKKLCKNKNYYNQKSMNGLFLILCMMALMFPTYSIIEAEANKIRCPDSMTCTKCTIKPMCVWSLTQQACENENQFNSSSLIVSRIGECPKFSVVKKYQYNYKVTSTIYVDYFVEITNDFVGFINYLKRFQISCVSLKGSEVPSRIINNTKILCPFIKTKSKLNVNEPTVTHFVFIKFNDIMLRFDNVADHYVTVYKYEECNNDEKYKNCATCGWNRNGYSNYLRWCSSKDTCKDHKDVYMKNNATNKLDEKVAYVTNDCAEINVTAVNPLSGPKTGGTALTIIVRKHRIFVENRTVKVTVAGTVCTNPKTSGLETITCTTSEAVGTLSGPVLVEYSSFEGGLKIESSQIFQFCVNPVLDLDQQLSGIASGGTSVPIRGRHFVEPCVIFSSRLYINLADGVRRYADSYCNPPVNDTYMVCRSPSVNGTVWDEDASVVGRLLNIGLDITYSKEGFSLNQSLPITVSDSSLGYYVHPDPVLEDFVIEEGGSLVINGLSLDHVRLNDIVVRFLNSSATGCVVVSVKSKRIVCDPTMTIAPVELHEILVKIGDSLTYILANRSPTPIVNPFNLLVSEYPSIIHDSNKTICSDLMTCPKCTIKPMCIWSLQQQICENRTQFNSSGLIVFEIEECPRFSVIKEYNYGESSVSLKYIVEVSNELVGFRNYLNDSIIYTRFPTRCKYPTRQVNINNNTIISCEFYVKKSDFGYNNPTFTFFTFIIFNDVILRFDNVADHYVTFYEQEECANDEKYKSCATCAWNKDGYSNYLRWCSSNNTCQVRKNLYMTNNGKEQLNIKFVHLTNDCGEINVTAVDPLSGPETGGTTMTITVRNHEILSENRTVIVTIAGTVCMNSRTLGPETITCITTQSNKILSGPILVEYSSTESVLKIESPQIFQFCPNPVLDAAHHLGGIASGGTSVPVRGSHFAEPCVVSSARLYVDIPDDVRIYSDSYCDPSVNDTYMVCRSPKVKNVDNVDGDGLVVGRLLNFGLEIKFIKDDFSLNQSLSIVVRGPSLRFYVHPDPVLLDFEINESGSVLVNGLHLQHVQPEDIVIRAVDSPSSVCAVLSVTPHSLVCEPTMHTTGLQVISVTMGTSLQFTVIRRTLSHPDDLSKLPGWFIALIVMSTVLAFVSALACCLRTKHHRDNVTENICNPLEESTRSQDLYEHTAL</sequence>
<keyword evidence="1" id="KW-0472">Membrane</keyword>
<dbReference type="InterPro" id="IPR013783">
    <property type="entry name" value="Ig-like_fold"/>
</dbReference>
<dbReference type="PANTHER" id="PTHR22625:SF4">
    <property type="entry name" value="PLEXIN-C1"/>
    <property type="match status" value="1"/>
</dbReference>
<dbReference type="GO" id="GO:0002116">
    <property type="term" value="C:semaphorin receptor complex"/>
    <property type="evidence" value="ECO:0007669"/>
    <property type="project" value="TreeGrafter"/>
</dbReference>
<feature type="transmembrane region" description="Helical" evidence="1">
    <location>
        <begin position="1112"/>
        <end position="1134"/>
    </location>
</feature>
<dbReference type="GO" id="GO:0050772">
    <property type="term" value="P:positive regulation of axonogenesis"/>
    <property type="evidence" value="ECO:0007669"/>
    <property type="project" value="TreeGrafter"/>
</dbReference>
<evidence type="ECO:0000313" key="3">
    <source>
        <dbReference type="EMBL" id="CAI6346089.1"/>
    </source>
</evidence>
<evidence type="ECO:0000313" key="4">
    <source>
        <dbReference type="Proteomes" id="UP001160148"/>
    </source>
</evidence>
<feature type="domain" description="IPT/TIG" evidence="2">
    <location>
        <begin position="804"/>
        <end position="896"/>
    </location>
</feature>
<accession>A0AAV0VP79</accession>
<dbReference type="Proteomes" id="UP001160148">
    <property type="component" value="Unassembled WGS sequence"/>
</dbReference>
<feature type="transmembrane region" description="Helical" evidence="1">
    <location>
        <begin position="21"/>
        <end position="39"/>
    </location>
</feature>
<dbReference type="GO" id="GO:0017154">
    <property type="term" value="F:semaphorin receptor activity"/>
    <property type="evidence" value="ECO:0007669"/>
    <property type="project" value="InterPro"/>
</dbReference>
<dbReference type="InterPro" id="IPR014756">
    <property type="entry name" value="Ig_E-set"/>
</dbReference>
<gene>
    <name evidence="3" type="ORF">MEUPH1_LOCUS3035</name>
</gene>
<organism evidence="3 4">
    <name type="scientific">Macrosiphum euphorbiae</name>
    <name type="common">potato aphid</name>
    <dbReference type="NCBI Taxonomy" id="13131"/>
    <lineage>
        <taxon>Eukaryota</taxon>
        <taxon>Metazoa</taxon>
        <taxon>Ecdysozoa</taxon>
        <taxon>Arthropoda</taxon>
        <taxon>Hexapoda</taxon>
        <taxon>Insecta</taxon>
        <taxon>Pterygota</taxon>
        <taxon>Neoptera</taxon>
        <taxon>Paraneoptera</taxon>
        <taxon>Hemiptera</taxon>
        <taxon>Sternorrhyncha</taxon>
        <taxon>Aphidomorpha</taxon>
        <taxon>Aphidoidea</taxon>
        <taxon>Aphididae</taxon>
        <taxon>Macrosiphini</taxon>
        <taxon>Macrosiphum</taxon>
    </lineage>
</organism>
<dbReference type="Pfam" id="PF01833">
    <property type="entry name" value="TIG"/>
    <property type="match status" value="2"/>
</dbReference>
<dbReference type="GO" id="GO:0005886">
    <property type="term" value="C:plasma membrane"/>
    <property type="evidence" value="ECO:0007669"/>
    <property type="project" value="TreeGrafter"/>
</dbReference>
<dbReference type="GO" id="GO:0030334">
    <property type="term" value="P:regulation of cell migration"/>
    <property type="evidence" value="ECO:0007669"/>
    <property type="project" value="TreeGrafter"/>
</dbReference>
<dbReference type="CDD" id="cd00603">
    <property type="entry name" value="IPT_PCSR"/>
    <property type="match status" value="1"/>
</dbReference>
<dbReference type="AlphaFoldDB" id="A0AAV0VP79"/>
<keyword evidence="1" id="KW-1133">Transmembrane helix</keyword>
<comment type="caution">
    <text evidence="3">The sequence shown here is derived from an EMBL/GenBank/DDBJ whole genome shotgun (WGS) entry which is preliminary data.</text>
</comment>
<dbReference type="PANTHER" id="PTHR22625">
    <property type="entry name" value="PLEXIN"/>
    <property type="match status" value="1"/>
</dbReference>
<keyword evidence="1" id="KW-0812">Transmembrane</keyword>
<dbReference type="GO" id="GO:0008360">
    <property type="term" value="P:regulation of cell shape"/>
    <property type="evidence" value="ECO:0007669"/>
    <property type="project" value="TreeGrafter"/>
</dbReference>
<reference evidence="3 4" key="1">
    <citation type="submission" date="2023-01" db="EMBL/GenBank/DDBJ databases">
        <authorList>
            <person name="Whitehead M."/>
        </authorList>
    </citation>
    <scope>NUCLEOTIDE SEQUENCE [LARGE SCALE GENOMIC DNA]</scope>
</reference>
<dbReference type="SMART" id="SM00429">
    <property type="entry name" value="IPT"/>
    <property type="match status" value="3"/>
</dbReference>
<keyword evidence="4" id="KW-1185">Reference proteome</keyword>
<dbReference type="GO" id="GO:0007162">
    <property type="term" value="P:negative regulation of cell adhesion"/>
    <property type="evidence" value="ECO:0007669"/>
    <property type="project" value="TreeGrafter"/>
</dbReference>